<dbReference type="OrthoDB" id="9938599at2"/>
<organism evidence="2 3">
    <name type="scientific">Staphylococcus microti</name>
    <dbReference type="NCBI Taxonomy" id="569857"/>
    <lineage>
        <taxon>Bacteria</taxon>
        <taxon>Bacillati</taxon>
        <taxon>Bacillota</taxon>
        <taxon>Bacilli</taxon>
        <taxon>Bacillales</taxon>
        <taxon>Staphylococcaceae</taxon>
        <taxon>Staphylococcus</taxon>
    </lineage>
</organism>
<protein>
    <recommendedName>
        <fullName evidence="4">VraH family protein</fullName>
    </recommendedName>
</protein>
<evidence type="ECO:0008006" key="4">
    <source>
        <dbReference type="Google" id="ProtNLM"/>
    </source>
</evidence>
<dbReference type="NCBIfam" id="NF033835">
    <property type="entry name" value="VraH_fam"/>
    <property type="match status" value="1"/>
</dbReference>
<evidence type="ECO:0000313" key="2">
    <source>
        <dbReference type="EMBL" id="SUM56535.1"/>
    </source>
</evidence>
<dbReference type="RefSeq" id="WP_142382310.1">
    <property type="nucleotide sequence ID" value="NZ_JXWY01000066.1"/>
</dbReference>
<name>A0A380GSE7_9STAP</name>
<dbReference type="InterPro" id="IPR049869">
    <property type="entry name" value="VraH"/>
</dbReference>
<keyword evidence="1" id="KW-1133">Transmembrane helix</keyword>
<dbReference type="EMBL" id="UHDT01000001">
    <property type="protein sequence ID" value="SUM56535.1"/>
    <property type="molecule type" value="Genomic_DNA"/>
</dbReference>
<accession>A0A380GSE7</accession>
<reference evidence="2 3" key="1">
    <citation type="submission" date="2018-06" db="EMBL/GenBank/DDBJ databases">
        <authorList>
            <consortium name="Pathogen Informatics"/>
            <person name="Doyle S."/>
        </authorList>
    </citation>
    <scope>NUCLEOTIDE SEQUENCE [LARGE SCALE GENOMIC DNA]</scope>
    <source>
        <strain evidence="2 3">NCTC13832</strain>
    </source>
</reference>
<evidence type="ECO:0000256" key="1">
    <source>
        <dbReference type="SAM" id="Phobius"/>
    </source>
</evidence>
<proteinExistence type="predicted"/>
<evidence type="ECO:0000313" key="3">
    <source>
        <dbReference type="Proteomes" id="UP000254100"/>
    </source>
</evidence>
<dbReference type="Proteomes" id="UP000254100">
    <property type="component" value="Unassembled WGS sequence"/>
</dbReference>
<gene>
    <name evidence="2" type="ORF">NCTC13832_00167</name>
</gene>
<feature type="transmembrane region" description="Helical" evidence="1">
    <location>
        <begin position="20"/>
        <end position="49"/>
    </location>
</feature>
<keyword evidence="1" id="KW-0812">Transmembrane</keyword>
<keyword evidence="1" id="KW-0472">Membrane</keyword>
<dbReference type="AlphaFoldDB" id="A0A380GSE7"/>
<sequence>MKVKELIARIPELVINTNVIIGSVIASFVLSIFITPFLGIPLGIILGFYMDKQFEQ</sequence>